<accession>A0A6J4TRW5</accession>
<name>A0A6J4TRW5_9ACTN</name>
<organism evidence="1">
    <name type="scientific">uncultured Solirubrobacteraceae bacterium</name>
    <dbReference type="NCBI Taxonomy" id="1162706"/>
    <lineage>
        <taxon>Bacteria</taxon>
        <taxon>Bacillati</taxon>
        <taxon>Actinomycetota</taxon>
        <taxon>Thermoleophilia</taxon>
        <taxon>Solirubrobacterales</taxon>
        <taxon>Solirubrobacteraceae</taxon>
        <taxon>environmental samples</taxon>
    </lineage>
</organism>
<dbReference type="Gene3D" id="1.10.150.240">
    <property type="entry name" value="Putative phosphatase, domain 2"/>
    <property type="match status" value="1"/>
</dbReference>
<protein>
    <submittedName>
        <fullName evidence="1">Uncharacterized protein</fullName>
    </submittedName>
</protein>
<gene>
    <name evidence="1" type="ORF">AVDCRST_MAG13-3975</name>
</gene>
<proteinExistence type="predicted"/>
<dbReference type="SFLD" id="SFLDG01129">
    <property type="entry name" value="C1.5:_HAD__Beta-PGM__Phosphata"/>
    <property type="match status" value="1"/>
</dbReference>
<dbReference type="SUPFAM" id="SSF56784">
    <property type="entry name" value="HAD-like"/>
    <property type="match status" value="1"/>
</dbReference>
<dbReference type="CDD" id="cd07505">
    <property type="entry name" value="HAD_BPGM-like"/>
    <property type="match status" value="1"/>
</dbReference>
<dbReference type="InterPro" id="IPR036412">
    <property type="entry name" value="HAD-like_sf"/>
</dbReference>
<dbReference type="AlphaFoldDB" id="A0A6J4TRW5"/>
<dbReference type="PANTHER" id="PTHR18901">
    <property type="entry name" value="2-DEOXYGLUCOSE-6-PHOSPHATE PHOSPHATASE 2"/>
    <property type="match status" value="1"/>
</dbReference>
<evidence type="ECO:0000313" key="1">
    <source>
        <dbReference type="EMBL" id="CAA9528781.1"/>
    </source>
</evidence>
<dbReference type="Pfam" id="PF00702">
    <property type="entry name" value="Hydrolase"/>
    <property type="match status" value="1"/>
</dbReference>
<dbReference type="InterPro" id="IPR006439">
    <property type="entry name" value="HAD-SF_hydro_IA"/>
</dbReference>
<dbReference type="NCBIfam" id="TIGR01509">
    <property type="entry name" value="HAD-SF-IA-v3"/>
    <property type="match status" value="1"/>
</dbReference>
<dbReference type="InterPro" id="IPR023198">
    <property type="entry name" value="PGP-like_dom2"/>
</dbReference>
<reference evidence="1" key="1">
    <citation type="submission" date="2020-02" db="EMBL/GenBank/DDBJ databases">
        <authorList>
            <person name="Meier V. D."/>
        </authorList>
    </citation>
    <scope>NUCLEOTIDE SEQUENCE</scope>
    <source>
        <strain evidence="1">AVDCRST_MAG13</strain>
    </source>
</reference>
<dbReference type="EMBL" id="CADCVO010000611">
    <property type="protein sequence ID" value="CAA9528781.1"/>
    <property type="molecule type" value="Genomic_DNA"/>
</dbReference>
<dbReference type="Gene3D" id="3.40.50.1000">
    <property type="entry name" value="HAD superfamily/HAD-like"/>
    <property type="match status" value="1"/>
</dbReference>
<dbReference type="PANTHER" id="PTHR18901:SF38">
    <property type="entry name" value="PSEUDOURIDINE-5'-PHOSPHATASE"/>
    <property type="match status" value="1"/>
</dbReference>
<sequence length="226" mass="23226">MPARFDAVIFDNDGLLLDTEEAWSRAETVLFARRGQTFTMEHKRAIIGSSRSTGAAILEQQLDRPGEGSALMDELHDLVMEEVRKPVAPRPGAVALLQRLGAAGLPIGLASNSAREFVERTLRGAGLLGGDGGPFGPGGPFAAVVSGDDVANPKPAPDIYEEAARRLGAAPERCAALEDSATGVAAGRAAGMFVVGVPYLPGHPLPGADLLAGSLGDPEVAAALGL</sequence>
<dbReference type="InterPro" id="IPR023214">
    <property type="entry name" value="HAD_sf"/>
</dbReference>
<dbReference type="SFLD" id="SFLDS00003">
    <property type="entry name" value="Haloacid_Dehalogenase"/>
    <property type="match status" value="1"/>
</dbReference>